<dbReference type="Proteomes" id="UP001066276">
    <property type="component" value="Chromosome 1_2"/>
</dbReference>
<evidence type="ECO:0000313" key="2">
    <source>
        <dbReference type="EMBL" id="KAJ1205651.1"/>
    </source>
</evidence>
<name>A0AAV7VYT1_PLEWA</name>
<comment type="caution">
    <text evidence="2">The sequence shown here is derived from an EMBL/GenBank/DDBJ whole genome shotgun (WGS) entry which is preliminary data.</text>
</comment>
<gene>
    <name evidence="2" type="ORF">NDU88_001079</name>
</gene>
<protein>
    <submittedName>
        <fullName evidence="2">Uncharacterized protein</fullName>
    </submittedName>
</protein>
<dbReference type="EMBL" id="JANPWB010000002">
    <property type="protein sequence ID" value="KAJ1205651.1"/>
    <property type="molecule type" value="Genomic_DNA"/>
</dbReference>
<proteinExistence type="predicted"/>
<organism evidence="2 3">
    <name type="scientific">Pleurodeles waltl</name>
    <name type="common">Iberian ribbed newt</name>
    <dbReference type="NCBI Taxonomy" id="8319"/>
    <lineage>
        <taxon>Eukaryota</taxon>
        <taxon>Metazoa</taxon>
        <taxon>Chordata</taxon>
        <taxon>Craniata</taxon>
        <taxon>Vertebrata</taxon>
        <taxon>Euteleostomi</taxon>
        <taxon>Amphibia</taxon>
        <taxon>Batrachia</taxon>
        <taxon>Caudata</taxon>
        <taxon>Salamandroidea</taxon>
        <taxon>Salamandridae</taxon>
        <taxon>Pleurodelinae</taxon>
        <taxon>Pleurodeles</taxon>
    </lineage>
</organism>
<sequence>MEGPSPRWQRGGRVEVSGPQSPSGTCTVSVSPGQGQNDVLRSAPDPGVGALVGRAQEGWGRAHTLRRLRVESRPSQVLRSSRDRSPARKPSAWRRHHPGLPAPRLRRPHGEPNGAAQLPHARRVSLGGADSAPGLGRQTHLTPLDPLVRCWADCGQFWLLEGHPRYEGGSLIDIVPGRDQDNQQEGGPRVELFAQASALAAILATSF</sequence>
<evidence type="ECO:0000256" key="1">
    <source>
        <dbReference type="SAM" id="MobiDB-lite"/>
    </source>
</evidence>
<evidence type="ECO:0000313" key="3">
    <source>
        <dbReference type="Proteomes" id="UP001066276"/>
    </source>
</evidence>
<feature type="compositionally biased region" description="Polar residues" evidence="1">
    <location>
        <begin position="18"/>
        <end position="39"/>
    </location>
</feature>
<keyword evidence="3" id="KW-1185">Reference proteome</keyword>
<reference evidence="2" key="1">
    <citation type="journal article" date="2022" name="bioRxiv">
        <title>Sequencing and chromosome-scale assembly of the giantPleurodeles waltlgenome.</title>
        <authorList>
            <person name="Brown T."/>
            <person name="Elewa A."/>
            <person name="Iarovenko S."/>
            <person name="Subramanian E."/>
            <person name="Araus A.J."/>
            <person name="Petzold A."/>
            <person name="Susuki M."/>
            <person name="Suzuki K.-i.T."/>
            <person name="Hayashi T."/>
            <person name="Toyoda A."/>
            <person name="Oliveira C."/>
            <person name="Osipova E."/>
            <person name="Leigh N.D."/>
            <person name="Simon A."/>
            <person name="Yun M.H."/>
        </authorList>
    </citation>
    <scope>NUCLEOTIDE SEQUENCE</scope>
    <source>
        <strain evidence="2">20211129_DDA</strain>
        <tissue evidence="2">Liver</tissue>
    </source>
</reference>
<feature type="region of interest" description="Disordered" evidence="1">
    <location>
        <begin position="1"/>
        <end position="118"/>
    </location>
</feature>
<accession>A0AAV7VYT1</accession>
<dbReference type="AlphaFoldDB" id="A0AAV7VYT1"/>